<reference evidence="1" key="1">
    <citation type="submission" date="2019-01" db="EMBL/GenBank/DDBJ databases">
        <authorList>
            <person name="Lista F."/>
            <person name="Anselmo A."/>
        </authorList>
    </citation>
    <scope>NUCLEOTIDE SEQUENCE</scope>
    <source>
        <strain evidence="1">14S</strain>
    </source>
</reference>
<dbReference type="AlphaFoldDB" id="A0A483J857"/>
<organism evidence="1">
    <name type="scientific">Klebsiella pneumoniae</name>
    <dbReference type="NCBI Taxonomy" id="573"/>
    <lineage>
        <taxon>Bacteria</taxon>
        <taxon>Pseudomonadati</taxon>
        <taxon>Pseudomonadota</taxon>
        <taxon>Gammaproteobacteria</taxon>
        <taxon>Enterobacterales</taxon>
        <taxon>Enterobacteriaceae</taxon>
        <taxon>Klebsiella/Raoultella group</taxon>
        <taxon>Klebsiella</taxon>
        <taxon>Klebsiella pneumoniae complex</taxon>
    </lineage>
</organism>
<protein>
    <recommendedName>
        <fullName evidence="2">GIY-YIG domain-containing protein</fullName>
    </recommendedName>
</protein>
<dbReference type="RefSeq" id="WP_061602476.1">
    <property type="nucleotide sequence ID" value="NZ_CP089872.1"/>
</dbReference>
<comment type="caution">
    <text evidence="1">The sequence shown here is derived from an EMBL/GenBank/DDBJ whole genome shotgun (WGS) entry which is preliminary data.</text>
</comment>
<proteinExistence type="predicted"/>
<sequence length="209" mass="24334">MAFELTYRPLENGKNQIYFRRGIINNTLLVPEKEIGCYLVIQSSFPLYETVNIPAQSLNISWQVNQDYASSNYTGQAPLACYPIYLITVGDDKNERLVYIGKTSSQSARFSSGHRAITKLHHPKYDGMTKRVYLCCIVFLKGSNEIQIEWIRSFEFAEKLLKQFEANLIFWSQPELNTQHMKKEPLFEYGQVHVQNITGETCFWHDKFI</sequence>
<dbReference type="EMBL" id="SDCI01000017">
    <property type="protein sequence ID" value="TCX41177.1"/>
    <property type="molecule type" value="Genomic_DNA"/>
</dbReference>
<evidence type="ECO:0000313" key="1">
    <source>
        <dbReference type="EMBL" id="TCX41177.1"/>
    </source>
</evidence>
<gene>
    <name evidence="1" type="ORF">ETF02_18815</name>
</gene>
<name>A0A483J857_KLEPN</name>
<evidence type="ECO:0008006" key="2">
    <source>
        <dbReference type="Google" id="ProtNLM"/>
    </source>
</evidence>
<accession>A0A483J857</accession>